<gene>
    <name evidence="3" type="ORF">GCM10023322_16500</name>
</gene>
<evidence type="ECO:0000313" key="4">
    <source>
        <dbReference type="Proteomes" id="UP001501570"/>
    </source>
</evidence>
<proteinExistence type="predicted"/>
<evidence type="ECO:0000256" key="1">
    <source>
        <dbReference type="SAM" id="Phobius"/>
    </source>
</evidence>
<keyword evidence="1" id="KW-1133">Transmembrane helix</keyword>
<feature type="transmembrane region" description="Helical" evidence="1">
    <location>
        <begin position="29"/>
        <end position="48"/>
    </location>
</feature>
<name>A0ABP9RMQ7_9ACTN</name>
<feature type="transmembrane region" description="Helical" evidence="1">
    <location>
        <begin position="197"/>
        <end position="225"/>
    </location>
</feature>
<dbReference type="EMBL" id="BAABJQ010000004">
    <property type="protein sequence ID" value="GAA5181556.1"/>
    <property type="molecule type" value="Genomic_DNA"/>
</dbReference>
<sequence length="274" mass="28293">MSSMASSARRAADRAGDSTVVHALARGGFVGYGLLHLAVAWLTLQIALGHSSGETDQSGAFQLMVRQPFGRVLVWIIVVGLCGMALWQLLAAATGYRDERGTRKVFERIGAAGRTVIYAALAWDAAKVAAGSPTSSAGQQRQTTAGVLAHTSGRVLVALAGVAVLGGGIGLIVFGAKRAFAKRLDTGRMGPGTRTAATVSGMLGYLAKGVGYGIAGGLLFVAAVHRDPKKSGGLDAALHSLAGKPYGQVLLIVIAIGFAAFGVYCFFQSRYRDV</sequence>
<dbReference type="Pfam" id="PF06724">
    <property type="entry name" value="DUF1206"/>
    <property type="match status" value="3"/>
</dbReference>
<dbReference type="Proteomes" id="UP001501570">
    <property type="component" value="Unassembled WGS sequence"/>
</dbReference>
<evidence type="ECO:0000313" key="3">
    <source>
        <dbReference type="EMBL" id="GAA5181556.1"/>
    </source>
</evidence>
<feature type="transmembrane region" description="Helical" evidence="1">
    <location>
        <begin position="245"/>
        <end position="267"/>
    </location>
</feature>
<evidence type="ECO:0000259" key="2">
    <source>
        <dbReference type="Pfam" id="PF06724"/>
    </source>
</evidence>
<reference evidence="4" key="1">
    <citation type="journal article" date="2019" name="Int. J. Syst. Evol. Microbiol.">
        <title>The Global Catalogue of Microorganisms (GCM) 10K type strain sequencing project: providing services to taxonomists for standard genome sequencing and annotation.</title>
        <authorList>
            <consortium name="The Broad Institute Genomics Platform"/>
            <consortium name="The Broad Institute Genome Sequencing Center for Infectious Disease"/>
            <person name="Wu L."/>
            <person name="Ma J."/>
        </authorList>
    </citation>
    <scope>NUCLEOTIDE SEQUENCE [LARGE SCALE GENOMIC DNA]</scope>
    <source>
        <strain evidence="4">JCM 18304</strain>
    </source>
</reference>
<feature type="domain" description="DUF1206" evidence="2">
    <location>
        <begin position="28"/>
        <end position="94"/>
    </location>
</feature>
<dbReference type="InterPro" id="IPR009597">
    <property type="entry name" value="DUF1206"/>
</dbReference>
<organism evidence="3 4">
    <name type="scientific">Rugosimonospora acidiphila</name>
    <dbReference type="NCBI Taxonomy" id="556531"/>
    <lineage>
        <taxon>Bacteria</taxon>
        <taxon>Bacillati</taxon>
        <taxon>Actinomycetota</taxon>
        <taxon>Actinomycetes</taxon>
        <taxon>Micromonosporales</taxon>
        <taxon>Micromonosporaceae</taxon>
        <taxon>Rugosimonospora</taxon>
    </lineage>
</organism>
<feature type="transmembrane region" description="Helical" evidence="1">
    <location>
        <begin position="155"/>
        <end position="176"/>
    </location>
</feature>
<feature type="transmembrane region" description="Helical" evidence="1">
    <location>
        <begin position="69"/>
        <end position="90"/>
    </location>
</feature>
<feature type="domain" description="DUF1206" evidence="2">
    <location>
        <begin position="203"/>
        <end position="272"/>
    </location>
</feature>
<keyword evidence="1" id="KW-0812">Transmembrane</keyword>
<keyword evidence="4" id="KW-1185">Reference proteome</keyword>
<keyword evidence="1" id="KW-0472">Membrane</keyword>
<comment type="caution">
    <text evidence="3">The sequence shown here is derived from an EMBL/GenBank/DDBJ whole genome shotgun (WGS) entry which is preliminary data.</text>
</comment>
<protein>
    <submittedName>
        <fullName evidence="3">DUF1206 domain-containing protein</fullName>
    </submittedName>
</protein>
<accession>A0ABP9RMQ7</accession>
<feature type="domain" description="DUF1206" evidence="2">
    <location>
        <begin position="109"/>
        <end position="177"/>
    </location>
</feature>